<dbReference type="EMBL" id="WHWB01034566">
    <property type="protein sequence ID" value="KAJ7408113.1"/>
    <property type="molecule type" value="Genomic_DNA"/>
</dbReference>
<dbReference type="Proteomes" id="UP001145742">
    <property type="component" value="Unassembled WGS sequence"/>
</dbReference>
<evidence type="ECO:0000313" key="2">
    <source>
        <dbReference type="Proteomes" id="UP001145742"/>
    </source>
</evidence>
<accession>A0ABQ9CV14</accession>
<gene>
    <name evidence="1" type="ORF">WISP_122618</name>
</gene>
<protein>
    <submittedName>
        <fullName evidence="1">Uncharacterized protein</fullName>
    </submittedName>
</protein>
<comment type="caution">
    <text evidence="1">The sequence shown here is derived from an EMBL/GenBank/DDBJ whole genome shotgun (WGS) entry which is preliminary data.</text>
</comment>
<proteinExistence type="predicted"/>
<organism evidence="1 2">
    <name type="scientific">Willisornis vidua</name>
    <name type="common">Xingu scale-backed antbird</name>
    <dbReference type="NCBI Taxonomy" id="1566151"/>
    <lineage>
        <taxon>Eukaryota</taxon>
        <taxon>Metazoa</taxon>
        <taxon>Chordata</taxon>
        <taxon>Craniata</taxon>
        <taxon>Vertebrata</taxon>
        <taxon>Euteleostomi</taxon>
        <taxon>Archelosauria</taxon>
        <taxon>Archosauria</taxon>
        <taxon>Dinosauria</taxon>
        <taxon>Saurischia</taxon>
        <taxon>Theropoda</taxon>
        <taxon>Coelurosauria</taxon>
        <taxon>Aves</taxon>
        <taxon>Neognathae</taxon>
        <taxon>Neoaves</taxon>
        <taxon>Telluraves</taxon>
        <taxon>Australaves</taxon>
        <taxon>Passeriformes</taxon>
        <taxon>Thamnophilidae</taxon>
        <taxon>Willisornis</taxon>
    </lineage>
</organism>
<name>A0ABQ9CV14_9PASS</name>
<sequence>MVNMSQQCTQVAKKANGILDYIKNSVASRMREVNLPLYSVLVRPHLEYCVQFWAPQLRNDVEVVEHPQKRATRLVKRLEHKSCEERLREI</sequence>
<dbReference type="PANTHER" id="PTHR33332">
    <property type="entry name" value="REVERSE TRANSCRIPTASE DOMAIN-CONTAINING PROTEIN"/>
    <property type="match status" value="1"/>
</dbReference>
<evidence type="ECO:0000313" key="1">
    <source>
        <dbReference type="EMBL" id="KAJ7408113.1"/>
    </source>
</evidence>
<keyword evidence="2" id="KW-1185">Reference proteome</keyword>
<reference evidence="1" key="1">
    <citation type="submission" date="2019-10" db="EMBL/GenBank/DDBJ databases">
        <authorList>
            <person name="Soares A.E.R."/>
            <person name="Aleixo A."/>
            <person name="Schneider P."/>
            <person name="Miyaki C.Y."/>
            <person name="Schneider M.P."/>
            <person name="Mello C."/>
            <person name="Vasconcelos A.T.R."/>
        </authorList>
    </citation>
    <scope>NUCLEOTIDE SEQUENCE</scope>
    <source>
        <tissue evidence="1">Muscle</tissue>
    </source>
</reference>